<keyword evidence="1" id="KW-0732">Signal</keyword>
<gene>
    <name evidence="2" type="ORF">GCM10009721_09530</name>
</gene>
<dbReference type="RefSeq" id="WP_030197529.1">
    <property type="nucleotide sequence ID" value="NZ_BMNZ01000002.1"/>
</dbReference>
<dbReference type="Proteomes" id="UP000623461">
    <property type="component" value="Unassembled WGS sequence"/>
</dbReference>
<comment type="caution">
    <text evidence="2">The sequence shown here is derived from an EMBL/GenBank/DDBJ whole genome shotgun (WGS) entry which is preliminary data.</text>
</comment>
<feature type="chain" id="PRO_5046417504" description="Camelysin metallo-endopeptidase" evidence="1">
    <location>
        <begin position="20"/>
        <end position="186"/>
    </location>
</feature>
<reference evidence="3" key="1">
    <citation type="journal article" date="2019" name="Int. J. Syst. Evol. Microbiol.">
        <title>The Global Catalogue of Microorganisms (GCM) 10K type strain sequencing project: providing services to taxonomists for standard genome sequencing and annotation.</title>
        <authorList>
            <consortium name="The Broad Institute Genomics Platform"/>
            <consortium name="The Broad Institute Genome Sequencing Center for Infectious Disease"/>
            <person name="Wu L."/>
            <person name="Ma J."/>
        </authorList>
    </citation>
    <scope>NUCLEOTIDE SEQUENCE [LARGE SCALE GENOMIC DNA]</scope>
    <source>
        <strain evidence="3">JCM 1365</strain>
    </source>
</reference>
<evidence type="ECO:0000313" key="3">
    <source>
        <dbReference type="Proteomes" id="UP000623461"/>
    </source>
</evidence>
<evidence type="ECO:0000256" key="1">
    <source>
        <dbReference type="SAM" id="SignalP"/>
    </source>
</evidence>
<sequence length="186" mass="18278">MSVLTSKKVLIPLATAAIAGSLAVGSGADFSSTSGNTASSVTAGTLTQSNSKAGASILSLNNMKPGDSVYGQVVITNTGSLGSVFSVTETDTSSFSSGVLTEKIEDVTNSASPVTVYSGAFGSAGTKALGSWAAGEARTYRVTVTLLSSATNTEQGKTASASFAWNGTQASATVTNADTGAVTAAP</sequence>
<proteinExistence type="predicted"/>
<feature type="signal peptide" evidence="1">
    <location>
        <begin position="1"/>
        <end position="19"/>
    </location>
</feature>
<name>A0ABQ2HNA4_9MICO</name>
<organism evidence="2 3">
    <name type="scientific">Terrabacter tumescens</name>
    <dbReference type="NCBI Taxonomy" id="60443"/>
    <lineage>
        <taxon>Bacteria</taxon>
        <taxon>Bacillati</taxon>
        <taxon>Actinomycetota</taxon>
        <taxon>Actinomycetes</taxon>
        <taxon>Micrococcales</taxon>
        <taxon>Intrasporangiaceae</taxon>
        <taxon>Terrabacter</taxon>
    </lineage>
</organism>
<protein>
    <recommendedName>
        <fullName evidence="4">Camelysin metallo-endopeptidase</fullName>
    </recommendedName>
</protein>
<accession>A0ABQ2HNA4</accession>
<evidence type="ECO:0008006" key="4">
    <source>
        <dbReference type="Google" id="ProtNLM"/>
    </source>
</evidence>
<evidence type="ECO:0000313" key="2">
    <source>
        <dbReference type="EMBL" id="GGM86827.1"/>
    </source>
</evidence>
<dbReference type="Pfam" id="PF12389">
    <property type="entry name" value="Peptidase_M73"/>
    <property type="match status" value="1"/>
</dbReference>
<keyword evidence="3" id="KW-1185">Reference proteome</keyword>
<dbReference type="InterPro" id="IPR022121">
    <property type="entry name" value="Peptidase_M73_camelysin"/>
</dbReference>
<dbReference type="EMBL" id="BMNZ01000002">
    <property type="protein sequence ID" value="GGM86827.1"/>
    <property type="molecule type" value="Genomic_DNA"/>
</dbReference>